<keyword evidence="6 9" id="KW-0863">Zinc-finger</keyword>
<dbReference type="InterPro" id="IPR001841">
    <property type="entry name" value="Znf_RING"/>
</dbReference>
<sequence>MVTLATPQPMAERPELSDAAYYNQVLRLPIEKSEDHIDDELVARAQALGITTTLASPTDKRYTSSAESASSTAPTYHARTFSTGSSDSAGTALTAQSSLSKPDTILAPERNETARRTLNFAHYDKYLAQLGNNLDQPKFRKQALVDTSSKSLFSVSTKRSLASVKSNIKNRMRWRRRSIQPFVPQLSCVCCRDDFQHTSKAPALHTLPCGHTYCAHCLRVMVSQAAHEEDKFPPRCCTQPIPGAIVKAILTRDNQQAFLKAVVLFSTPWEARIFCPKPDCGEFIPPRHKVDPKRPFDVTCRQCRTRVCVMCKRDAHPVGKTCPEDYELEKVLEMAEQSKWMRCYKCRNLVELAHGCTHMTCRCKAQFCYICGGVWDATLGCPNVCSGEEELERRRAEEEERSAELEAEKIAQEAATAQQLVEREEAAERTRGNASYQSLQASQVSEQRRFIEFASSTTASIRKRHEERRCALHEKHAAEEEKMRDRHGKTAIHLEDRQVAAEMELRASLEQSERSVRIRLKHMEAYCDGLGRNPSAQMPHRTVTERDLRELGQQYNLRDNLERLHQSKINVMRDRQAKRMEELQERQQAELVKLGAKRQEEVEDLAAQCAHEMDAVTALFGVRRARLQKRWELAMEVLCKELTEREGQAYAQLPTPAWPVDVEEEVVVTPTG</sequence>
<evidence type="ECO:0000256" key="7">
    <source>
        <dbReference type="ARBA" id="ARBA00022786"/>
    </source>
</evidence>
<dbReference type="GO" id="GO:0061630">
    <property type="term" value="F:ubiquitin protein ligase activity"/>
    <property type="evidence" value="ECO:0007669"/>
    <property type="project" value="UniProtKB-EC"/>
</dbReference>
<dbReference type="Pfam" id="PF01485">
    <property type="entry name" value="IBR"/>
    <property type="match status" value="2"/>
</dbReference>
<dbReference type="Proteomes" id="UP000887229">
    <property type="component" value="Unassembled WGS sequence"/>
</dbReference>
<evidence type="ECO:0000259" key="13">
    <source>
        <dbReference type="PROSITE" id="PS51873"/>
    </source>
</evidence>
<dbReference type="PROSITE" id="PS00518">
    <property type="entry name" value="ZF_RING_1"/>
    <property type="match status" value="1"/>
</dbReference>
<dbReference type="OrthoDB" id="9977870at2759"/>
<feature type="domain" description="RING-type" evidence="13">
    <location>
        <begin position="184"/>
        <end position="389"/>
    </location>
</feature>
<keyword evidence="15" id="KW-1185">Reference proteome</keyword>
<dbReference type="SUPFAM" id="SSF57850">
    <property type="entry name" value="RING/U-box"/>
    <property type="match status" value="2"/>
</dbReference>
<feature type="compositionally biased region" description="Low complexity" evidence="11">
    <location>
        <begin position="63"/>
        <end position="75"/>
    </location>
</feature>
<feature type="coiled-coil region" evidence="10">
    <location>
        <begin position="386"/>
        <end position="427"/>
    </location>
</feature>
<evidence type="ECO:0000259" key="12">
    <source>
        <dbReference type="PROSITE" id="PS50089"/>
    </source>
</evidence>
<dbReference type="GeneID" id="70289043"/>
<dbReference type="RefSeq" id="XP_046122565.1">
    <property type="nucleotide sequence ID" value="XM_046258140.1"/>
</dbReference>
<feature type="domain" description="RING-type" evidence="12">
    <location>
        <begin position="188"/>
        <end position="236"/>
    </location>
</feature>
<evidence type="ECO:0000256" key="3">
    <source>
        <dbReference type="ARBA" id="ARBA00022679"/>
    </source>
</evidence>
<evidence type="ECO:0000256" key="2">
    <source>
        <dbReference type="ARBA" id="ARBA00012251"/>
    </source>
</evidence>
<keyword evidence="7" id="KW-0833">Ubl conjugation pathway</keyword>
<keyword evidence="3" id="KW-0808">Transferase</keyword>
<feature type="compositionally biased region" description="Polar residues" evidence="11">
    <location>
        <begin position="80"/>
        <end position="101"/>
    </location>
</feature>
<accession>A0A9P7ZV41</accession>
<dbReference type="InterPro" id="IPR013083">
    <property type="entry name" value="Znf_RING/FYVE/PHD"/>
</dbReference>
<gene>
    <name evidence="14" type="ORF">F5Z01DRAFT_209143</name>
</gene>
<dbReference type="PROSITE" id="PS51873">
    <property type="entry name" value="TRIAD"/>
    <property type="match status" value="1"/>
</dbReference>
<reference evidence="14" key="1">
    <citation type="journal article" date="2021" name="IMA Fungus">
        <title>Genomic characterization of three marine fungi, including Emericellopsis atlantica sp. nov. with signatures of a generalist lifestyle and marine biomass degradation.</title>
        <authorList>
            <person name="Hagestad O.C."/>
            <person name="Hou L."/>
            <person name="Andersen J.H."/>
            <person name="Hansen E.H."/>
            <person name="Altermark B."/>
            <person name="Li C."/>
            <person name="Kuhnert E."/>
            <person name="Cox R.J."/>
            <person name="Crous P.W."/>
            <person name="Spatafora J.W."/>
            <person name="Lail K."/>
            <person name="Amirebrahimi M."/>
            <person name="Lipzen A."/>
            <person name="Pangilinan J."/>
            <person name="Andreopoulos W."/>
            <person name="Hayes R.D."/>
            <person name="Ng V."/>
            <person name="Grigoriev I.V."/>
            <person name="Jackson S.A."/>
            <person name="Sutton T.D.S."/>
            <person name="Dobson A.D.W."/>
            <person name="Rama T."/>
        </authorList>
    </citation>
    <scope>NUCLEOTIDE SEQUENCE</scope>
    <source>
        <strain evidence="14">TS7</strain>
    </source>
</reference>
<dbReference type="GO" id="GO:0016567">
    <property type="term" value="P:protein ubiquitination"/>
    <property type="evidence" value="ECO:0007669"/>
    <property type="project" value="InterPro"/>
</dbReference>
<dbReference type="Gene3D" id="3.30.40.10">
    <property type="entry name" value="Zinc/RING finger domain, C3HC4 (zinc finger)"/>
    <property type="match status" value="1"/>
</dbReference>
<dbReference type="PANTHER" id="PTHR11685">
    <property type="entry name" value="RBR FAMILY RING FINGER AND IBR DOMAIN-CONTAINING"/>
    <property type="match status" value="1"/>
</dbReference>
<evidence type="ECO:0000256" key="10">
    <source>
        <dbReference type="SAM" id="Coils"/>
    </source>
</evidence>
<evidence type="ECO:0000256" key="8">
    <source>
        <dbReference type="ARBA" id="ARBA00022833"/>
    </source>
</evidence>
<dbReference type="GO" id="GO:0008270">
    <property type="term" value="F:zinc ion binding"/>
    <property type="evidence" value="ECO:0007669"/>
    <property type="project" value="UniProtKB-KW"/>
</dbReference>
<evidence type="ECO:0000313" key="15">
    <source>
        <dbReference type="Proteomes" id="UP000887229"/>
    </source>
</evidence>
<comment type="catalytic activity">
    <reaction evidence="1">
        <text>[E2 ubiquitin-conjugating enzyme]-S-ubiquitinyl-L-cysteine + [acceptor protein]-L-lysine = [E2 ubiquitin-conjugating enzyme]-L-cysteine + [acceptor protein]-N(6)-ubiquitinyl-L-lysine.</text>
        <dbReference type="EC" id="2.3.2.31"/>
    </reaction>
</comment>
<dbReference type="PROSITE" id="PS50089">
    <property type="entry name" value="ZF_RING_2"/>
    <property type="match status" value="1"/>
</dbReference>
<feature type="region of interest" description="Disordered" evidence="11">
    <location>
        <begin position="58"/>
        <end position="111"/>
    </location>
</feature>
<comment type="caution">
    <text evidence="14">The sequence shown here is derived from an EMBL/GenBank/DDBJ whole genome shotgun (WGS) entry which is preliminary data.</text>
</comment>
<evidence type="ECO:0000256" key="6">
    <source>
        <dbReference type="ARBA" id="ARBA00022771"/>
    </source>
</evidence>
<keyword evidence="5" id="KW-0677">Repeat</keyword>
<protein>
    <recommendedName>
        <fullName evidence="2">RBR-type E3 ubiquitin transferase</fullName>
        <ecNumber evidence="2">2.3.2.31</ecNumber>
    </recommendedName>
</protein>
<dbReference type="InterPro" id="IPR002867">
    <property type="entry name" value="IBR_dom"/>
</dbReference>
<proteinExistence type="predicted"/>
<dbReference type="CDD" id="cd20335">
    <property type="entry name" value="BRcat_RBR"/>
    <property type="match status" value="1"/>
</dbReference>
<evidence type="ECO:0000256" key="9">
    <source>
        <dbReference type="PROSITE-ProRule" id="PRU00175"/>
    </source>
</evidence>
<keyword evidence="10" id="KW-0175">Coiled coil</keyword>
<dbReference type="InterPro" id="IPR017907">
    <property type="entry name" value="Znf_RING_CS"/>
</dbReference>
<dbReference type="Gene3D" id="1.20.120.1750">
    <property type="match status" value="1"/>
</dbReference>
<dbReference type="AlphaFoldDB" id="A0A9P7ZV41"/>
<dbReference type="CDD" id="cd22584">
    <property type="entry name" value="Rcat_RBR_unk"/>
    <property type="match status" value="1"/>
</dbReference>
<organism evidence="14 15">
    <name type="scientific">Emericellopsis atlantica</name>
    <dbReference type="NCBI Taxonomy" id="2614577"/>
    <lineage>
        <taxon>Eukaryota</taxon>
        <taxon>Fungi</taxon>
        <taxon>Dikarya</taxon>
        <taxon>Ascomycota</taxon>
        <taxon>Pezizomycotina</taxon>
        <taxon>Sordariomycetes</taxon>
        <taxon>Hypocreomycetidae</taxon>
        <taxon>Hypocreales</taxon>
        <taxon>Bionectriaceae</taxon>
        <taxon>Emericellopsis</taxon>
    </lineage>
</organism>
<evidence type="ECO:0000256" key="5">
    <source>
        <dbReference type="ARBA" id="ARBA00022737"/>
    </source>
</evidence>
<keyword evidence="4" id="KW-0479">Metal-binding</keyword>
<dbReference type="InterPro" id="IPR031127">
    <property type="entry name" value="E3_UB_ligase_RBR"/>
</dbReference>
<keyword evidence="8" id="KW-0862">Zinc</keyword>
<evidence type="ECO:0000256" key="4">
    <source>
        <dbReference type="ARBA" id="ARBA00022723"/>
    </source>
</evidence>
<name>A0A9P7ZV41_9HYPO</name>
<evidence type="ECO:0000313" key="14">
    <source>
        <dbReference type="EMBL" id="KAG9258641.1"/>
    </source>
</evidence>
<dbReference type="InterPro" id="IPR044066">
    <property type="entry name" value="TRIAD_supradom"/>
</dbReference>
<dbReference type="EMBL" id="MU251243">
    <property type="protein sequence ID" value="KAG9258641.1"/>
    <property type="molecule type" value="Genomic_DNA"/>
</dbReference>
<evidence type="ECO:0000256" key="1">
    <source>
        <dbReference type="ARBA" id="ARBA00001798"/>
    </source>
</evidence>
<dbReference type="EC" id="2.3.2.31" evidence="2"/>
<dbReference type="SMART" id="SM00647">
    <property type="entry name" value="IBR"/>
    <property type="match status" value="2"/>
</dbReference>
<evidence type="ECO:0000256" key="11">
    <source>
        <dbReference type="SAM" id="MobiDB-lite"/>
    </source>
</evidence>